<evidence type="ECO:0000313" key="1">
    <source>
        <dbReference type="EMBL" id="TCS78244.1"/>
    </source>
</evidence>
<dbReference type="InterPro" id="IPR058600">
    <property type="entry name" value="YhjD-like"/>
</dbReference>
<gene>
    <name evidence="1" type="ORF">EDD72_12921</name>
</gene>
<sequence>MLMYPKEYQEFANLVKKHVVYHILLKVLQYDRKIGEQSSLKLARAYSELFNQIQWMIEKDLVEIKRQMKRLGGMIIKEEQQPTVRIVEAKFRGFIYTHRFMNYLLQAESEQVFKSYVFPQERKGKLTSSVNG</sequence>
<evidence type="ECO:0000313" key="2">
    <source>
        <dbReference type="Proteomes" id="UP000295788"/>
    </source>
</evidence>
<dbReference type="RefSeq" id="WP_132770667.1">
    <property type="nucleotide sequence ID" value="NZ_SMAB01000029.1"/>
</dbReference>
<accession>A0A4R3K5W5</accession>
<dbReference type="Proteomes" id="UP000295788">
    <property type="component" value="Unassembled WGS sequence"/>
</dbReference>
<dbReference type="AlphaFoldDB" id="A0A4R3K5W5"/>
<organism evidence="1 2">
    <name type="scientific">Tepidibacillus fermentans</name>
    <dbReference type="NCBI Taxonomy" id="1281767"/>
    <lineage>
        <taxon>Bacteria</taxon>
        <taxon>Bacillati</taxon>
        <taxon>Bacillota</taxon>
        <taxon>Bacilli</taxon>
        <taxon>Bacillales</taxon>
        <taxon>Bacillaceae</taxon>
        <taxon>Tepidibacillus</taxon>
    </lineage>
</organism>
<comment type="caution">
    <text evidence="1">The sequence shown here is derived from an EMBL/GenBank/DDBJ whole genome shotgun (WGS) entry which is preliminary data.</text>
</comment>
<keyword evidence="2" id="KW-1185">Reference proteome</keyword>
<dbReference type="OrthoDB" id="2990654at2"/>
<reference evidence="1 2" key="1">
    <citation type="submission" date="2019-03" db="EMBL/GenBank/DDBJ databases">
        <title>Genomic Encyclopedia of Type Strains, Phase IV (KMG-IV): sequencing the most valuable type-strain genomes for metagenomic binning, comparative biology and taxonomic classification.</title>
        <authorList>
            <person name="Goeker M."/>
        </authorList>
    </citation>
    <scope>NUCLEOTIDE SEQUENCE [LARGE SCALE GENOMIC DNA]</scope>
    <source>
        <strain evidence="1 2">DSM 23802</strain>
    </source>
</reference>
<proteinExistence type="predicted"/>
<dbReference type="EMBL" id="SMAB01000029">
    <property type="protein sequence ID" value="TCS78244.1"/>
    <property type="molecule type" value="Genomic_DNA"/>
</dbReference>
<protein>
    <submittedName>
        <fullName evidence="1">Uncharacterized protein</fullName>
    </submittedName>
</protein>
<dbReference type="Pfam" id="PF26325">
    <property type="entry name" value="YhjD"/>
    <property type="match status" value="1"/>
</dbReference>
<name>A0A4R3K5W5_9BACI</name>